<evidence type="ECO:0000313" key="1">
    <source>
        <dbReference type="EnsemblMetazoa" id="PPA20102.1"/>
    </source>
</evidence>
<protein>
    <submittedName>
        <fullName evidence="1">PABC domain-containing protein</fullName>
    </submittedName>
</protein>
<sequence>MSNGITVRVSEQKQMLGERIYSQIGRVYGDRSDVGKITGMMLEMDNSELIMMLQDPDLFRSKVDEAAQVLKSSAPKAN</sequence>
<proteinExistence type="predicted"/>
<name>A0A2A6B4D9_PRIPA</name>
<dbReference type="Gene3D" id="1.10.1900.10">
    <property type="entry name" value="c-terminal domain of poly(a) binding protein"/>
    <property type="match status" value="1"/>
</dbReference>
<dbReference type="PROSITE" id="PS51309">
    <property type="entry name" value="PABC"/>
    <property type="match status" value="1"/>
</dbReference>
<keyword evidence="2" id="KW-1185">Reference proteome</keyword>
<gene>
    <name evidence="1" type="primary">WBGene00109656</name>
</gene>
<dbReference type="SUPFAM" id="SSF63570">
    <property type="entry name" value="PABC (PABP) domain"/>
    <property type="match status" value="1"/>
</dbReference>
<dbReference type="InterPro" id="IPR002004">
    <property type="entry name" value="PABP_HYD_C"/>
</dbReference>
<dbReference type="FunFam" id="1.10.1900.10:FF:000009">
    <property type="entry name" value="Polyadenylate-binding protein"/>
    <property type="match status" value="1"/>
</dbReference>
<dbReference type="InterPro" id="IPR036053">
    <property type="entry name" value="PABP-dom"/>
</dbReference>
<dbReference type="Proteomes" id="UP000005239">
    <property type="component" value="Unassembled WGS sequence"/>
</dbReference>
<reference evidence="2" key="1">
    <citation type="journal article" date="2008" name="Nat. Genet.">
        <title>The Pristionchus pacificus genome provides a unique perspective on nematode lifestyle and parasitism.</title>
        <authorList>
            <person name="Dieterich C."/>
            <person name="Clifton S.W."/>
            <person name="Schuster L.N."/>
            <person name="Chinwalla A."/>
            <person name="Delehaunty K."/>
            <person name="Dinkelacker I."/>
            <person name="Fulton L."/>
            <person name="Fulton R."/>
            <person name="Godfrey J."/>
            <person name="Minx P."/>
            <person name="Mitreva M."/>
            <person name="Roeseler W."/>
            <person name="Tian H."/>
            <person name="Witte H."/>
            <person name="Yang S.P."/>
            <person name="Wilson R.K."/>
            <person name="Sommer R.J."/>
        </authorList>
    </citation>
    <scope>NUCLEOTIDE SEQUENCE [LARGE SCALE GENOMIC DNA]</scope>
    <source>
        <strain evidence="2">PS312</strain>
    </source>
</reference>
<dbReference type="Pfam" id="PF00658">
    <property type="entry name" value="MLLE"/>
    <property type="match status" value="1"/>
</dbReference>
<organism evidence="1 2">
    <name type="scientific">Pristionchus pacificus</name>
    <name type="common">Parasitic nematode worm</name>
    <dbReference type="NCBI Taxonomy" id="54126"/>
    <lineage>
        <taxon>Eukaryota</taxon>
        <taxon>Metazoa</taxon>
        <taxon>Ecdysozoa</taxon>
        <taxon>Nematoda</taxon>
        <taxon>Chromadorea</taxon>
        <taxon>Rhabditida</taxon>
        <taxon>Rhabditina</taxon>
        <taxon>Diplogasteromorpha</taxon>
        <taxon>Diplogasteroidea</taxon>
        <taxon>Neodiplogasteridae</taxon>
        <taxon>Pristionchus</taxon>
    </lineage>
</organism>
<dbReference type="GO" id="GO:0003723">
    <property type="term" value="F:RNA binding"/>
    <property type="evidence" value="ECO:0007669"/>
    <property type="project" value="InterPro"/>
</dbReference>
<accession>A0A8R1YIH8</accession>
<dbReference type="OrthoDB" id="19742at2759"/>
<dbReference type="SMART" id="SM00517">
    <property type="entry name" value="PolyA"/>
    <property type="match status" value="1"/>
</dbReference>
<evidence type="ECO:0000313" key="2">
    <source>
        <dbReference type="Proteomes" id="UP000005239"/>
    </source>
</evidence>
<accession>A0A2A6B4D9</accession>
<dbReference type="AlphaFoldDB" id="A0A2A6B4D9"/>
<dbReference type="EnsemblMetazoa" id="PPA20102.1">
    <property type="protein sequence ID" value="PPA20102.1"/>
    <property type="gene ID" value="WBGene00109656"/>
</dbReference>
<reference evidence="1" key="2">
    <citation type="submission" date="2022-06" db="UniProtKB">
        <authorList>
            <consortium name="EnsemblMetazoa"/>
        </authorList>
    </citation>
    <scope>IDENTIFICATION</scope>
    <source>
        <strain evidence="1">PS312</strain>
    </source>
</reference>